<dbReference type="AlphaFoldDB" id="A0A4V3UNN1"/>
<name>A0A4V3UNN1_9EURO</name>
<evidence type="ECO:0000313" key="1">
    <source>
        <dbReference type="EMBL" id="THC91884.1"/>
    </source>
</evidence>
<organism evidence="1 2">
    <name type="scientific">Aspergillus tanneri</name>
    <dbReference type="NCBI Taxonomy" id="1220188"/>
    <lineage>
        <taxon>Eukaryota</taxon>
        <taxon>Fungi</taxon>
        <taxon>Dikarya</taxon>
        <taxon>Ascomycota</taxon>
        <taxon>Pezizomycotina</taxon>
        <taxon>Eurotiomycetes</taxon>
        <taxon>Eurotiomycetidae</taxon>
        <taxon>Eurotiales</taxon>
        <taxon>Aspergillaceae</taxon>
        <taxon>Aspergillus</taxon>
        <taxon>Aspergillus subgen. Circumdati</taxon>
    </lineage>
</organism>
<evidence type="ECO:0000313" key="2">
    <source>
        <dbReference type="Proteomes" id="UP000308092"/>
    </source>
</evidence>
<protein>
    <submittedName>
        <fullName evidence="1">Uncharacterized protein</fullName>
    </submittedName>
</protein>
<dbReference type="EMBL" id="SOSA01000376">
    <property type="protein sequence ID" value="THC91884.1"/>
    <property type="molecule type" value="Genomic_DNA"/>
</dbReference>
<sequence length="39" mass="5023">MHPRWLKEENRDLLNKDFVNINIRTYIRGVLWDYDEFRR</sequence>
<reference evidence="1 2" key="1">
    <citation type="submission" date="2019-03" db="EMBL/GenBank/DDBJ databases">
        <title>The genome sequence of a newly discovered highly antifungal drug resistant Aspergillus species, Aspergillus tanneri NIH 1004.</title>
        <authorList>
            <person name="Mounaud S."/>
            <person name="Singh I."/>
            <person name="Joardar V."/>
            <person name="Pakala S."/>
            <person name="Pakala S."/>
            <person name="Venepally P."/>
            <person name="Hoover J."/>
            <person name="Nierman W."/>
            <person name="Chung J."/>
            <person name="Losada L."/>
        </authorList>
    </citation>
    <scope>NUCLEOTIDE SEQUENCE [LARGE SCALE GENOMIC DNA]</scope>
    <source>
        <strain evidence="1 2">NIH1004</strain>
    </source>
</reference>
<comment type="caution">
    <text evidence="1">The sequence shown here is derived from an EMBL/GenBank/DDBJ whole genome shotgun (WGS) entry which is preliminary data.</text>
</comment>
<dbReference type="Proteomes" id="UP000308092">
    <property type="component" value="Unassembled WGS sequence"/>
</dbReference>
<gene>
    <name evidence="1" type="ORF">EYZ11_008661</name>
</gene>
<keyword evidence="2" id="KW-1185">Reference proteome</keyword>
<dbReference type="VEuPathDB" id="FungiDB:EYZ11_008661"/>
<proteinExistence type="predicted"/>
<accession>A0A4V3UNN1</accession>